<keyword evidence="9" id="KW-0325">Glycoprotein</keyword>
<evidence type="ECO:0000256" key="6">
    <source>
        <dbReference type="ARBA" id="ARBA00022824"/>
    </source>
</evidence>
<evidence type="ECO:0000256" key="11">
    <source>
        <dbReference type="SAM" id="Phobius"/>
    </source>
</evidence>
<keyword evidence="7 11" id="KW-1133">Transmembrane helix</keyword>
<sequence length="553" mass="60759">MKSNTPVTATVAPKQPPPETIQETKTRRWIILSLWAIIAIFGLPAWYATTAVPRAELPIEVMTRWSEGQGSKIEFPITVAIDSSAVSSIDTSVLVQKIQIDLDQRQESSLHGLHVVPAMRDLTSAHTLAESFIYTHSSTHERFQPQLVIELRETAESASESPVAKLQPFNPVLEIHYSQASVSNDADLHSLAQFVINELQETYAEERATITHLIASDAAFARSLDTQAQESMSSELKQRSNRAFKYATTYHLTVSLFSGSDTPSSWDIKSALDEYLSPFLQSFASISTFTLDTQVQLYASLSTSLQGPNYDESSKQWTLLHSDLSAFINAAEWPLNPSIGTGPTMNFVVYVPSKAQSPLVISETGGTSWLIPQWGGVQIVNQDEASNSTTLTKDALEPVMRTFADQLDALLGLPQSPSSLPLRLSSLTRERTTSLIISASSTLGALARLSLKLTSIAIPDNVATSVADAIQHLEQACEDLRQGRFDSALEHARSAETQAEQAFFDPSMVGQVYFPDEHKVAVYVPMLGPMAVPLVMAAMKEVKRIRQTRSFSR</sequence>
<dbReference type="RefSeq" id="XP_069197535.1">
    <property type="nucleotide sequence ID" value="XM_069346328.1"/>
</dbReference>
<dbReference type="PANTHER" id="PTHR21072">
    <property type="entry name" value="GPI TRANSAMIDASE COMPONENT PIG-S"/>
    <property type="match status" value="1"/>
</dbReference>
<comment type="caution">
    <text evidence="12">The sequence shown here is derived from an EMBL/GenBank/DDBJ whole genome shotgun (WGS) entry which is preliminary data.</text>
</comment>
<evidence type="ECO:0000256" key="3">
    <source>
        <dbReference type="ARBA" id="ARBA00005316"/>
    </source>
</evidence>
<keyword evidence="4" id="KW-0337">GPI-anchor biosynthesis</keyword>
<dbReference type="InterPro" id="IPR019540">
    <property type="entry name" value="PtdIno-glycan_biosynth_class_S"/>
</dbReference>
<dbReference type="EMBL" id="JBFMKM010000014">
    <property type="protein sequence ID" value="KAL1297853.1"/>
    <property type="molecule type" value="Genomic_DNA"/>
</dbReference>
<proteinExistence type="inferred from homology"/>
<evidence type="ECO:0000256" key="8">
    <source>
        <dbReference type="ARBA" id="ARBA00023136"/>
    </source>
</evidence>
<evidence type="ECO:0000256" key="2">
    <source>
        <dbReference type="ARBA" id="ARBA00004687"/>
    </source>
</evidence>
<keyword evidence="6" id="KW-0256">Endoplasmic reticulum</keyword>
<evidence type="ECO:0000256" key="1">
    <source>
        <dbReference type="ARBA" id="ARBA00004477"/>
    </source>
</evidence>
<comment type="subcellular location">
    <subcellularLocation>
        <location evidence="1">Endoplasmic reticulum membrane</location>
        <topology evidence="1">Multi-pass membrane protein</topology>
    </subcellularLocation>
</comment>
<evidence type="ECO:0000313" key="12">
    <source>
        <dbReference type="EMBL" id="KAL1297853.1"/>
    </source>
</evidence>
<name>A0ABR3P501_9PEZI</name>
<evidence type="ECO:0000256" key="7">
    <source>
        <dbReference type="ARBA" id="ARBA00022989"/>
    </source>
</evidence>
<evidence type="ECO:0000256" key="9">
    <source>
        <dbReference type="ARBA" id="ARBA00023180"/>
    </source>
</evidence>
<dbReference type="PANTHER" id="PTHR21072:SF13">
    <property type="entry name" value="GPI TRANSAMIDASE COMPONENT PIG-S"/>
    <property type="match status" value="1"/>
</dbReference>
<keyword evidence="13" id="KW-1185">Reference proteome</keyword>
<keyword evidence="8 11" id="KW-0472">Membrane</keyword>
<dbReference type="GeneID" id="95980079"/>
<dbReference type="Pfam" id="PF10510">
    <property type="entry name" value="PIG-S"/>
    <property type="match status" value="1"/>
</dbReference>
<evidence type="ECO:0000256" key="4">
    <source>
        <dbReference type="ARBA" id="ARBA00022502"/>
    </source>
</evidence>
<dbReference type="Proteomes" id="UP001562354">
    <property type="component" value="Unassembled WGS sequence"/>
</dbReference>
<evidence type="ECO:0000256" key="5">
    <source>
        <dbReference type="ARBA" id="ARBA00022692"/>
    </source>
</evidence>
<protein>
    <recommendedName>
        <fullName evidence="14">GPI transamidase component PIG-S</fullName>
    </recommendedName>
</protein>
<feature type="region of interest" description="Disordered" evidence="10">
    <location>
        <begin position="1"/>
        <end position="22"/>
    </location>
</feature>
<evidence type="ECO:0000256" key="10">
    <source>
        <dbReference type="SAM" id="MobiDB-lite"/>
    </source>
</evidence>
<gene>
    <name evidence="12" type="ORF">AAFC00_006380</name>
</gene>
<feature type="transmembrane region" description="Helical" evidence="11">
    <location>
        <begin position="29"/>
        <end position="48"/>
    </location>
</feature>
<keyword evidence="5 11" id="KW-0812">Transmembrane</keyword>
<comment type="similarity">
    <text evidence="3">Belongs to the PIGS family.</text>
</comment>
<comment type="pathway">
    <text evidence="2">Glycolipid biosynthesis; glycosylphosphatidylinositol-anchor biosynthesis.</text>
</comment>
<accession>A0ABR3P501</accession>
<reference evidence="12 13" key="1">
    <citation type="submission" date="2024-07" db="EMBL/GenBank/DDBJ databases">
        <title>Draft sequence of the Neodothiora populina.</title>
        <authorList>
            <person name="Drown D.D."/>
            <person name="Schuette U.S."/>
            <person name="Buechlein A.B."/>
            <person name="Rusch D.R."/>
            <person name="Winton L.W."/>
            <person name="Adams G.A."/>
        </authorList>
    </citation>
    <scope>NUCLEOTIDE SEQUENCE [LARGE SCALE GENOMIC DNA]</scope>
    <source>
        <strain evidence="12 13">CPC 39397</strain>
    </source>
</reference>
<evidence type="ECO:0000313" key="13">
    <source>
        <dbReference type="Proteomes" id="UP001562354"/>
    </source>
</evidence>
<evidence type="ECO:0008006" key="14">
    <source>
        <dbReference type="Google" id="ProtNLM"/>
    </source>
</evidence>
<organism evidence="12 13">
    <name type="scientific">Neodothiora populina</name>
    <dbReference type="NCBI Taxonomy" id="2781224"/>
    <lineage>
        <taxon>Eukaryota</taxon>
        <taxon>Fungi</taxon>
        <taxon>Dikarya</taxon>
        <taxon>Ascomycota</taxon>
        <taxon>Pezizomycotina</taxon>
        <taxon>Dothideomycetes</taxon>
        <taxon>Dothideomycetidae</taxon>
        <taxon>Dothideales</taxon>
        <taxon>Dothioraceae</taxon>
        <taxon>Neodothiora</taxon>
    </lineage>
</organism>